<evidence type="ECO:0000313" key="2">
    <source>
        <dbReference type="Proteomes" id="UP000836387"/>
    </source>
</evidence>
<organism evidence="1 2">
    <name type="scientific">Clonostachys rosea f. rosea IK726</name>
    <dbReference type="NCBI Taxonomy" id="1349383"/>
    <lineage>
        <taxon>Eukaryota</taxon>
        <taxon>Fungi</taxon>
        <taxon>Dikarya</taxon>
        <taxon>Ascomycota</taxon>
        <taxon>Pezizomycotina</taxon>
        <taxon>Sordariomycetes</taxon>
        <taxon>Hypocreomycetidae</taxon>
        <taxon>Hypocreales</taxon>
        <taxon>Bionectriaceae</taxon>
        <taxon>Clonostachys</taxon>
    </lineage>
</organism>
<name>A0ACA9USY7_BIOOC</name>
<sequence>MDQTDMSTFYFGGDGEETEELFRYKPGGLHPVILGEVLPKLGTCVDDQDKKPRYRILLKLGFGGFSTVWLARDIDGKRYVALKVCEGSDRPIQSSTEVEILRHLHQANSDALGHENILEIYDSFTVRGPNGFHTCIVTEVVLPLRRIDQKERASPQKLVQQLLAGIGFLHSHGVVHGGKAQPWESRMRTQLEDVSKIRFTDPHMGNFGIAIPQLQQVPEMDVMIHFSDPVLTAVVPHDPFLSLESYPVYLTETSPLEDFIAAKNLLPPPEEMRLKIMDFG</sequence>
<evidence type="ECO:0000313" key="1">
    <source>
        <dbReference type="EMBL" id="CAG9956361.1"/>
    </source>
</evidence>
<proteinExistence type="predicted"/>
<accession>A0ACA9USY7</accession>
<keyword evidence="2" id="KW-1185">Reference proteome</keyword>
<gene>
    <name evidence="1" type="ORF">CRV2_00008267</name>
</gene>
<reference evidence="1" key="2">
    <citation type="submission" date="2021-10" db="EMBL/GenBank/DDBJ databases">
        <authorList>
            <person name="Piombo E."/>
        </authorList>
    </citation>
    <scope>NUCLEOTIDE SEQUENCE</scope>
</reference>
<protein>
    <submittedName>
        <fullName evidence="1">Uncharacterized protein</fullName>
    </submittedName>
</protein>
<dbReference type="EMBL" id="CADEHS020000645">
    <property type="protein sequence ID" value="CAG9956361.1"/>
    <property type="molecule type" value="Genomic_DNA"/>
</dbReference>
<comment type="caution">
    <text evidence="1">The sequence shown here is derived from an EMBL/GenBank/DDBJ whole genome shotgun (WGS) entry which is preliminary data.</text>
</comment>
<dbReference type="Proteomes" id="UP000836387">
    <property type="component" value="Unassembled WGS sequence"/>
</dbReference>
<reference evidence="1" key="1">
    <citation type="submission" date="2020-04" db="EMBL/GenBank/DDBJ databases">
        <authorList>
            <person name="Broberg M."/>
        </authorList>
    </citation>
    <scope>NUCLEOTIDE SEQUENCE</scope>
</reference>